<dbReference type="InterPro" id="IPR018490">
    <property type="entry name" value="cNMP-bd_dom_sf"/>
</dbReference>
<evidence type="ECO:0000313" key="7">
    <source>
        <dbReference type="Proteomes" id="UP001055057"/>
    </source>
</evidence>
<sequence>MTEPDNRIPRPFPRNHLLAALTAEDLGRLRPGLESVALTIREILIPAHLAVEHVYFVEDGIVSLIADVAERRIEIGLIGPEGVAGLCILLGADSSPHSAMVQAEGTALRLPAAVLHAAMEASASLRTVLGRYVQTMMVQIGQTAYANADLTIEGRLARWILMTQDRLAQAELPLTHEFLSVMLGVRRPGVTTAVHVLEGFGMVRARRGRITVLDREKLLDLAGDAYGSAEAEYRRLIVEA</sequence>
<dbReference type="SUPFAM" id="SSF46785">
    <property type="entry name" value="Winged helix' DNA-binding domain"/>
    <property type="match status" value="1"/>
</dbReference>
<reference evidence="6" key="2">
    <citation type="submission" date="2021-08" db="EMBL/GenBank/DDBJ databases">
        <authorList>
            <person name="Tani A."/>
            <person name="Ola A."/>
            <person name="Ogura Y."/>
            <person name="Katsura K."/>
            <person name="Hayashi T."/>
        </authorList>
    </citation>
    <scope>NUCLEOTIDE SEQUENCE</scope>
    <source>
        <strain evidence="6">DSM 23632</strain>
    </source>
</reference>
<dbReference type="InterPro" id="IPR036388">
    <property type="entry name" value="WH-like_DNA-bd_sf"/>
</dbReference>
<comment type="caution">
    <text evidence="6">The sequence shown here is derived from an EMBL/GenBank/DDBJ whole genome shotgun (WGS) entry which is preliminary data.</text>
</comment>
<proteinExistence type="predicted"/>
<evidence type="ECO:0000256" key="1">
    <source>
        <dbReference type="ARBA" id="ARBA00023015"/>
    </source>
</evidence>
<evidence type="ECO:0008006" key="8">
    <source>
        <dbReference type="Google" id="ProtNLM"/>
    </source>
</evidence>
<dbReference type="PROSITE" id="PS51063">
    <property type="entry name" value="HTH_CRP_2"/>
    <property type="match status" value="1"/>
</dbReference>
<dbReference type="PROSITE" id="PS50042">
    <property type="entry name" value="CNMP_BINDING_3"/>
    <property type="match status" value="1"/>
</dbReference>
<dbReference type="PANTHER" id="PTHR24567:SF74">
    <property type="entry name" value="HTH-TYPE TRANSCRIPTIONAL REGULATOR ARCR"/>
    <property type="match status" value="1"/>
</dbReference>
<evidence type="ECO:0000256" key="3">
    <source>
        <dbReference type="ARBA" id="ARBA00023163"/>
    </source>
</evidence>
<evidence type="ECO:0000256" key="2">
    <source>
        <dbReference type="ARBA" id="ARBA00023125"/>
    </source>
</evidence>
<organism evidence="6 7">
    <name type="scientific">Methylobacterium trifolii</name>
    <dbReference type="NCBI Taxonomy" id="1003092"/>
    <lineage>
        <taxon>Bacteria</taxon>
        <taxon>Pseudomonadati</taxon>
        <taxon>Pseudomonadota</taxon>
        <taxon>Alphaproteobacteria</taxon>
        <taxon>Hyphomicrobiales</taxon>
        <taxon>Methylobacteriaceae</taxon>
        <taxon>Methylobacterium</taxon>
    </lineage>
</organism>
<evidence type="ECO:0000259" key="5">
    <source>
        <dbReference type="PROSITE" id="PS51063"/>
    </source>
</evidence>
<dbReference type="RefSeq" id="WP_238184796.1">
    <property type="nucleotide sequence ID" value="NZ_BPRB01000278.1"/>
</dbReference>
<dbReference type="InterPro" id="IPR036390">
    <property type="entry name" value="WH_DNA-bd_sf"/>
</dbReference>
<dbReference type="PANTHER" id="PTHR24567">
    <property type="entry name" value="CRP FAMILY TRANSCRIPTIONAL REGULATORY PROTEIN"/>
    <property type="match status" value="1"/>
</dbReference>
<dbReference type="Pfam" id="PF13545">
    <property type="entry name" value="HTH_Crp_2"/>
    <property type="match status" value="1"/>
</dbReference>
<dbReference type="Proteomes" id="UP001055057">
    <property type="component" value="Unassembled WGS sequence"/>
</dbReference>
<keyword evidence="1" id="KW-0805">Transcription regulation</keyword>
<gene>
    <name evidence="6" type="ORF">MPOCJGCO_4286</name>
</gene>
<dbReference type="InterPro" id="IPR012318">
    <property type="entry name" value="HTH_CRP"/>
</dbReference>
<dbReference type="InterPro" id="IPR014710">
    <property type="entry name" value="RmlC-like_jellyroll"/>
</dbReference>
<name>A0ABQ4U4G7_9HYPH</name>
<evidence type="ECO:0000313" key="6">
    <source>
        <dbReference type="EMBL" id="GJE62156.1"/>
    </source>
</evidence>
<dbReference type="SUPFAM" id="SSF51206">
    <property type="entry name" value="cAMP-binding domain-like"/>
    <property type="match status" value="1"/>
</dbReference>
<keyword evidence="3" id="KW-0804">Transcription</keyword>
<evidence type="ECO:0000259" key="4">
    <source>
        <dbReference type="PROSITE" id="PS50042"/>
    </source>
</evidence>
<dbReference type="InterPro" id="IPR000595">
    <property type="entry name" value="cNMP-bd_dom"/>
</dbReference>
<keyword evidence="7" id="KW-1185">Reference proteome</keyword>
<keyword evidence="2" id="KW-0238">DNA-binding</keyword>
<reference evidence="6" key="1">
    <citation type="journal article" date="2021" name="Front. Microbiol.">
        <title>Comprehensive Comparative Genomics and Phenotyping of Methylobacterium Species.</title>
        <authorList>
            <person name="Alessa O."/>
            <person name="Ogura Y."/>
            <person name="Fujitani Y."/>
            <person name="Takami H."/>
            <person name="Hayashi T."/>
            <person name="Sahin N."/>
            <person name="Tani A."/>
        </authorList>
    </citation>
    <scope>NUCLEOTIDE SEQUENCE</scope>
    <source>
        <strain evidence="6">DSM 23632</strain>
    </source>
</reference>
<dbReference type="EMBL" id="BPRB01000278">
    <property type="protein sequence ID" value="GJE62156.1"/>
    <property type="molecule type" value="Genomic_DNA"/>
</dbReference>
<feature type="domain" description="HTH crp-type" evidence="5">
    <location>
        <begin position="150"/>
        <end position="216"/>
    </location>
</feature>
<feature type="domain" description="Cyclic nucleotide-binding" evidence="4">
    <location>
        <begin position="17"/>
        <end position="103"/>
    </location>
</feature>
<dbReference type="InterPro" id="IPR050397">
    <property type="entry name" value="Env_Response_Regulators"/>
</dbReference>
<dbReference type="Pfam" id="PF00027">
    <property type="entry name" value="cNMP_binding"/>
    <property type="match status" value="1"/>
</dbReference>
<accession>A0ABQ4U4G7</accession>
<dbReference type="Gene3D" id="1.10.10.10">
    <property type="entry name" value="Winged helix-like DNA-binding domain superfamily/Winged helix DNA-binding domain"/>
    <property type="match status" value="1"/>
</dbReference>
<dbReference type="Gene3D" id="2.60.120.10">
    <property type="entry name" value="Jelly Rolls"/>
    <property type="match status" value="1"/>
</dbReference>
<protein>
    <recommendedName>
        <fullName evidence="8">Crp/Fnr family transcriptional regulator</fullName>
    </recommendedName>
</protein>